<keyword evidence="3" id="KW-0677">Repeat</keyword>
<keyword evidence="5" id="KW-0472">Membrane</keyword>
<dbReference type="SMART" id="SM00365">
    <property type="entry name" value="LRR_SD22"/>
    <property type="match status" value="5"/>
</dbReference>
<evidence type="ECO:0000256" key="1">
    <source>
        <dbReference type="ARBA" id="ARBA00022614"/>
    </source>
</evidence>
<keyword evidence="8" id="KW-1185">Reference proteome</keyword>
<keyword evidence="5" id="KW-0812">Transmembrane</keyword>
<dbReference type="Proteomes" id="UP001153954">
    <property type="component" value="Unassembled WGS sequence"/>
</dbReference>
<gene>
    <name evidence="7" type="ORF">EEDITHA_LOCUS552</name>
</gene>
<keyword evidence="2 6" id="KW-0732">Signal</keyword>
<evidence type="ECO:0000313" key="7">
    <source>
        <dbReference type="EMBL" id="CAH2083933.1"/>
    </source>
</evidence>
<protein>
    <recommendedName>
        <fullName evidence="9">Chaoptin</fullName>
    </recommendedName>
</protein>
<feature type="chain" id="PRO_5043460019" description="Chaoptin" evidence="6">
    <location>
        <begin position="19"/>
        <end position="1120"/>
    </location>
</feature>
<dbReference type="InterPro" id="IPR050467">
    <property type="entry name" value="LRFN"/>
</dbReference>
<proteinExistence type="predicted"/>
<keyword evidence="4" id="KW-0325">Glycoprotein</keyword>
<dbReference type="PANTHER" id="PTHR45842:SF12">
    <property type="entry name" value="KEKKON 5, ISOFORM A"/>
    <property type="match status" value="1"/>
</dbReference>
<dbReference type="SMART" id="SM00369">
    <property type="entry name" value="LRR_TYP"/>
    <property type="match status" value="22"/>
</dbReference>
<dbReference type="AlphaFoldDB" id="A0AAU9TBK6"/>
<dbReference type="PANTHER" id="PTHR45842">
    <property type="entry name" value="SYNAPTIC ADHESION-LIKE MOLECULE SALM"/>
    <property type="match status" value="1"/>
</dbReference>
<feature type="signal peptide" evidence="6">
    <location>
        <begin position="1"/>
        <end position="18"/>
    </location>
</feature>
<sequence length="1120" mass="127581">MATLIFFIFVIILPNLNSEYIPPGPTYPCPKESENTLLFPCICQKGTDEGLHIKCENTGLAVMSVGLGNIASLGLPIERLELKECKISHLFGPLLHRSTVRTLHIIDTPIKSIDEYAFAGVNRTLQEIYMVNTKISQFPKEAVKILGNLTILSIDGHLMTSLSKDIFAGSLAVGRLEQLRLINGLISDIPVEAFQHLKKLKTLDLHGNRLVNLKRNQFKGLRDTEVLDLSYNNLTKLDGSHIGDLTKLGWCNASHNQLPDIPRGMFARNTIIKVVHLDNNKIKKLDTNSFKGMRFLRRLYLQDNQISDIGRGTFSAVTRIGTVDLARNFITKVDFQMFQAVKYAEIINLAENKITVIEKQAFTDLYLATVNISHNALSSIESGAFQNCNNMTLLDLSHNHLKEISKNAFDENTYASEFQVSYNEFTDLGQIPIQNMTGIRVLNASHNLITTIPKSAFPKLYELHTVDVSYNNLSDIYNAVFQNLFSLRFLNLSYNSLERIKPATFGTIPTILELDLSHNMLSDVSRGSLAKLASCRLLDISYNSLDRIFQIPISLGELNFAHNNLTEIRLNTWPTMNALLRLNLSHNMLGDRLASDSFAGLLTLQSLDLSANGITKPPWEALNTMSSLQYLYLQYNNLTSLSKSAFGNLPTTFKLDLSYNQLTDLGVKTFDGMQQLLDLSLRGNYFENIQNEAFKGLVALRRLDLSYNKLDKIDNRTNGLLDDCLSLEMVNLSHNRFGFLTRKMFPASPWIPYRLMEVDLSYNEIPVVTFDITFGGKKLKKLNLSNNYINDIRNNVLGNLTSLEVIDVSNNQLQDLVSRTSDTSFNLPENITHMYLQNNSLQVLPVESLSKAKRLKVLDVRQNLLSSFYPEIVKMIRDYNLNVYFEDNKLKCDCFTRPLKHYLQKLPASVLQKNEQYNNITCFEPPTLENENFLNLDEERLLCASNIELDEKIRSYGNTEYDFTSEPDVLFRDVQYSQTSVYAHWYVPSSYDVADFYLYIRDINNTLYYSKDISYNLRSLKIPIDNDFKTTSQNGAEICIQAKNSNSFARKFFDSQCQKVPPNFESWPKKLTVDKRRLSRKRVKYVNHRNSVLGLVSDSILITLCIFLGVCFRRLADLDI</sequence>
<reference evidence="7" key="1">
    <citation type="submission" date="2022-03" db="EMBL/GenBank/DDBJ databases">
        <authorList>
            <person name="Tunstrom K."/>
        </authorList>
    </citation>
    <scope>NUCLEOTIDE SEQUENCE</scope>
</reference>
<keyword evidence="1" id="KW-0433">Leucine-rich repeat</keyword>
<dbReference type="Pfam" id="PF13855">
    <property type="entry name" value="LRR_8"/>
    <property type="match status" value="7"/>
</dbReference>
<dbReference type="Gene3D" id="3.80.10.10">
    <property type="entry name" value="Ribonuclease Inhibitor"/>
    <property type="match status" value="6"/>
</dbReference>
<evidence type="ECO:0000313" key="8">
    <source>
        <dbReference type="Proteomes" id="UP001153954"/>
    </source>
</evidence>
<dbReference type="SUPFAM" id="SSF52058">
    <property type="entry name" value="L domain-like"/>
    <property type="match status" value="3"/>
</dbReference>
<accession>A0AAU9TBK6</accession>
<feature type="transmembrane region" description="Helical" evidence="5">
    <location>
        <begin position="1092"/>
        <end position="1112"/>
    </location>
</feature>
<name>A0AAU9TBK6_EUPED</name>
<dbReference type="EMBL" id="CAKOGL010000002">
    <property type="protein sequence ID" value="CAH2083933.1"/>
    <property type="molecule type" value="Genomic_DNA"/>
</dbReference>
<evidence type="ECO:0000256" key="6">
    <source>
        <dbReference type="SAM" id="SignalP"/>
    </source>
</evidence>
<organism evidence="7 8">
    <name type="scientific">Euphydryas editha</name>
    <name type="common">Edith's checkerspot</name>
    <dbReference type="NCBI Taxonomy" id="104508"/>
    <lineage>
        <taxon>Eukaryota</taxon>
        <taxon>Metazoa</taxon>
        <taxon>Ecdysozoa</taxon>
        <taxon>Arthropoda</taxon>
        <taxon>Hexapoda</taxon>
        <taxon>Insecta</taxon>
        <taxon>Pterygota</taxon>
        <taxon>Neoptera</taxon>
        <taxon>Endopterygota</taxon>
        <taxon>Lepidoptera</taxon>
        <taxon>Glossata</taxon>
        <taxon>Ditrysia</taxon>
        <taxon>Papilionoidea</taxon>
        <taxon>Nymphalidae</taxon>
        <taxon>Nymphalinae</taxon>
        <taxon>Euphydryas</taxon>
    </lineage>
</organism>
<evidence type="ECO:0000256" key="3">
    <source>
        <dbReference type="ARBA" id="ARBA00022737"/>
    </source>
</evidence>
<dbReference type="PROSITE" id="PS51450">
    <property type="entry name" value="LRR"/>
    <property type="match status" value="4"/>
</dbReference>
<dbReference type="InterPro" id="IPR001611">
    <property type="entry name" value="Leu-rich_rpt"/>
</dbReference>
<dbReference type="SMART" id="SM00364">
    <property type="entry name" value="LRR_BAC"/>
    <property type="match status" value="6"/>
</dbReference>
<dbReference type="Pfam" id="PF00560">
    <property type="entry name" value="LRR_1"/>
    <property type="match status" value="1"/>
</dbReference>
<evidence type="ECO:0000256" key="2">
    <source>
        <dbReference type="ARBA" id="ARBA00022729"/>
    </source>
</evidence>
<keyword evidence="5" id="KW-1133">Transmembrane helix</keyword>
<evidence type="ECO:0000256" key="4">
    <source>
        <dbReference type="ARBA" id="ARBA00023180"/>
    </source>
</evidence>
<evidence type="ECO:0000256" key="5">
    <source>
        <dbReference type="SAM" id="Phobius"/>
    </source>
</evidence>
<dbReference type="InterPro" id="IPR032675">
    <property type="entry name" value="LRR_dom_sf"/>
</dbReference>
<comment type="caution">
    <text evidence="7">The sequence shown here is derived from an EMBL/GenBank/DDBJ whole genome shotgun (WGS) entry which is preliminary data.</text>
</comment>
<evidence type="ECO:0008006" key="9">
    <source>
        <dbReference type="Google" id="ProtNLM"/>
    </source>
</evidence>
<dbReference type="InterPro" id="IPR003591">
    <property type="entry name" value="Leu-rich_rpt_typical-subtyp"/>
</dbReference>
<dbReference type="FunFam" id="3.80.10.10:FF:001164">
    <property type="entry name" value="GH01279p"/>
    <property type="match status" value="1"/>
</dbReference>